<organism evidence="2">
    <name type="scientific">Pseudomonas phage RVTF4</name>
    <dbReference type="NCBI Taxonomy" id="3236931"/>
    <lineage>
        <taxon>Viruses</taxon>
    </lineage>
</organism>
<name>A0AB39CCK4_9VIRU</name>
<reference evidence="2" key="1">
    <citation type="submission" date="2024-07" db="EMBL/GenBank/DDBJ databases">
        <authorList>
            <person name="Bringhurst R.M."/>
            <person name="Homer T.E."/>
        </authorList>
    </citation>
    <scope>NUCLEOTIDE SEQUENCE</scope>
</reference>
<accession>A0AB39CCK4</accession>
<keyword evidence="1" id="KW-1133">Transmembrane helix</keyword>
<feature type="transmembrane region" description="Helical" evidence="1">
    <location>
        <begin position="37"/>
        <end position="61"/>
    </location>
</feature>
<sequence>MWGIIAIGILIIFVFGVLLAFLGFDMWKDSRTPIGKLVATLVLLCGALVLWLDGAAVQLIFENLK</sequence>
<protein>
    <submittedName>
        <fullName evidence="2">Uncharacterized protein</fullName>
    </submittedName>
</protein>
<evidence type="ECO:0000313" key="2">
    <source>
        <dbReference type="EMBL" id="XDJ14714.1"/>
    </source>
</evidence>
<dbReference type="EMBL" id="PQ015378">
    <property type="protein sequence ID" value="XDJ14714.1"/>
    <property type="molecule type" value="Genomic_DNA"/>
</dbReference>
<proteinExistence type="predicted"/>
<keyword evidence="1" id="KW-0472">Membrane</keyword>
<feature type="transmembrane region" description="Helical" evidence="1">
    <location>
        <begin position="6"/>
        <end position="25"/>
    </location>
</feature>
<keyword evidence="1" id="KW-0812">Transmembrane</keyword>
<evidence type="ECO:0000256" key="1">
    <source>
        <dbReference type="SAM" id="Phobius"/>
    </source>
</evidence>